<reference evidence="5 6" key="1">
    <citation type="journal article" date="2019" name="Nat. Plants">
        <title>Stout camphor tree genome fills gaps in understanding of flowering plant genome evolution.</title>
        <authorList>
            <person name="Chaw S.M."/>
            <person name="Liu Y.C."/>
            <person name="Wu Y.W."/>
            <person name="Wang H.Y."/>
            <person name="Lin C.I."/>
            <person name="Wu C.S."/>
            <person name="Ke H.M."/>
            <person name="Chang L.Y."/>
            <person name="Hsu C.Y."/>
            <person name="Yang H.T."/>
            <person name="Sudianto E."/>
            <person name="Hsu M.H."/>
            <person name="Wu K.P."/>
            <person name="Wang L.N."/>
            <person name="Leebens-Mack J.H."/>
            <person name="Tsai I.J."/>
        </authorList>
    </citation>
    <scope>NUCLEOTIDE SEQUENCE [LARGE SCALE GENOMIC DNA]</scope>
    <source>
        <strain evidence="6">cv. Chaw 1501</strain>
        <tissue evidence="5">Young leaves</tissue>
    </source>
</reference>
<evidence type="ECO:0000259" key="4">
    <source>
        <dbReference type="Pfam" id="PF25054"/>
    </source>
</evidence>
<dbReference type="GO" id="GO:0008270">
    <property type="term" value="F:zinc ion binding"/>
    <property type="evidence" value="ECO:0007669"/>
    <property type="project" value="UniProtKB-KW"/>
</dbReference>
<keyword evidence="6" id="KW-1185">Reference proteome</keyword>
<feature type="region of interest" description="Disordered" evidence="3">
    <location>
        <begin position="58"/>
        <end position="125"/>
    </location>
</feature>
<dbReference type="OrthoDB" id="1935489at2759"/>
<comment type="caution">
    <text evidence="5">The sequence shown here is derived from an EMBL/GenBank/DDBJ whole genome shotgun (WGS) entry which is preliminary data.</text>
</comment>
<evidence type="ECO:0000256" key="1">
    <source>
        <dbReference type="ARBA" id="ARBA00022771"/>
    </source>
</evidence>
<dbReference type="EMBL" id="QPKB01000007">
    <property type="protein sequence ID" value="RWR89796.1"/>
    <property type="molecule type" value="Genomic_DNA"/>
</dbReference>
<sequence length="125" mass="14012">MVDHPTVCCLCGDIGFPDKLFHCTRCHSRFQHSYCGNYYVESSEAGDRLCDWCQSEERSAKVQGPNSKRSSGKDAGAIHRSHYLGDKIKQKDEEENSSDRGKKVGGSPSPRPSGRRYKLLKDVLC</sequence>
<dbReference type="InterPro" id="IPR056874">
    <property type="entry name" value="PHD_dom_pln"/>
</dbReference>
<protein>
    <recommendedName>
        <fullName evidence="4">PHD-type zinc finger plants domain-containing protein</fullName>
    </recommendedName>
</protein>
<accession>A0A443PG93</accession>
<evidence type="ECO:0000256" key="3">
    <source>
        <dbReference type="SAM" id="MobiDB-lite"/>
    </source>
</evidence>
<name>A0A443PG93_9MAGN</name>
<keyword evidence="2" id="KW-0862">Zinc</keyword>
<feature type="compositionally biased region" description="Basic and acidic residues" evidence="3">
    <location>
        <begin position="83"/>
        <end position="102"/>
    </location>
</feature>
<keyword evidence="1" id="KW-0479">Metal-binding</keyword>
<evidence type="ECO:0000313" key="6">
    <source>
        <dbReference type="Proteomes" id="UP000283530"/>
    </source>
</evidence>
<keyword evidence="1" id="KW-0863">Zinc-finger</keyword>
<evidence type="ECO:0000256" key="2">
    <source>
        <dbReference type="ARBA" id="ARBA00022833"/>
    </source>
</evidence>
<dbReference type="Proteomes" id="UP000283530">
    <property type="component" value="Unassembled WGS sequence"/>
</dbReference>
<dbReference type="InterPro" id="IPR011011">
    <property type="entry name" value="Znf_FYVE_PHD"/>
</dbReference>
<dbReference type="AlphaFoldDB" id="A0A443PG93"/>
<evidence type="ECO:0000313" key="5">
    <source>
        <dbReference type="EMBL" id="RWR89796.1"/>
    </source>
</evidence>
<dbReference type="Pfam" id="PF25054">
    <property type="entry name" value="PHD_pln"/>
    <property type="match status" value="1"/>
</dbReference>
<feature type="domain" description="PHD-type zinc finger plants" evidence="4">
    <location>
        <begin position="9"/>
        <end position="53"/>
    </location>
</feature>
<proteinExistence type="predicted"/>
<dbReference type="PANTHER" id="PTHR33779">
    <property type="entry name" value="EXPRESSED PROTEIN"/>
    <property type="match status" value="1"/>
</dbReference>
<organism evidence="5 6">
    <name type="scientific">Cinnamomum micranthum f. kanehirae</name>
    <dbReference type="NCBI Taxonomy" id="337451"/>
    <lineage>
        <taxon>Eukaryota</taxon>
        <taxon>Viridiplantae</taxon>
        <taxon>Streptophyta</taxon>
        <taxon>Embryophyta</taxon>
        <taxon>Tracheophyta</taxon>
        <taxon>Spermatophyta</taxon>
        <taxon>Magnoliopsida</taxon>
        <taxon>Magnoliidae</taxon>
        <taxon>Laurales</taxon>
        <taxon>Lauraceae</taxon>
        <taxon>Cinnamomum</taxon>
    </lineage>
</organism>
<dbReference type="Gene3D" id="3.30.40.10">
    <property type="entry name" value="Zinc/RING finger domain, C3HC4 (zinc finger)"/>
    <property type="match status" value="1"/>
</dbReference>
<dbReference type="InterPro" id="IPR013083">
    <property type="entry name" value="Znf_RING/FYVE/PHD"/>
</dbReference>
<gene>
    <name evidence="5" type="ORF">CKAN_01886700</name>
</gene>
<dbReference type="PANTHER" id="PTHR33779:SF11">
    <property type="entry name" value="OS04G0551600 PROTEIN"/>
    <property type="match status" value="1"/>
</dbReference>
<dbReference type="SUPFAM" id="SSF57903">
    <property type="entry name" value="FYVE/PHD zinc finger"/>
    <property type="match status" value="1"/>
</dbReference>